<organism evidence="1">
    <name type="scientific">uncultured Caudovirales phage</name>
    <dbReference type="NCBI Taxonomy" id="2100421"/>
    <lineage>
        <taxon>Viruses</taxon>
        <taxon>Duplodnaviria</taxon>
        <taxon>Heunggongvirae</taxon>
        <taxon>Uroviricota</taxon>
        <taxon>Caudoviricetes</taxon>
        <taxon>Peduoviridae</taxon>
        <taxon>Maltschvirus</taxon>
        <taxon>Maltschvirus maltsch</taxon>
    </lineage>
</organism>
<protein>
    <submittedName>
        <fullName evidence="1">Uncharacterized protein</fullName>
    </submittedName>
</protein>
<gene>
    <name evidence="1" type="ORF">UFOVP45_26</name>
</gene>
<evidence type="ECO:0000313" key="1">
    <source>
        <dbReference type="EMBL" id="CAB4123784.1"/>
    </source>
</evidence>
<sequence>MAIAYKVLGQSSPAATTQTTLYTAPSATSTVVSTITVANTNGTAVTVRIAVQPAGATLAAQHYIAYGVSIPANTTTALTLGITLATTDVVSVYASTTGVSFSAFGSEIS</sequence>
<accession>A0A6J5KN29</accession>
<proteinExistence type="predicted"/>
<reference evidence="1" key="1">
    <citation type="submission" date="2020-04" db="EMBL/GenBank/DDBJ databases">
        <authorList>
            <person name="Chiriac C."/>
            <person name="Salcher M."/>
            <person name="Ghai R."/>
            <person name="Kavagutti S V."/>
        </authorList>
    </citation>
    <scope>NUCLEOTIDE SEQUENCE</scope>
</reference>
<name>A0A6J5KN29_9CAUD</name>
<dbReference type="EMBL" id="LR796175">
    <property type="protein sequence ID" value="CAB4123784.1"/>
    <property type="molecule type" value="Genomic_DNA"/>
</dbReference>